<keyword evidence="3" id="KW-0808">Transferase</keyword>
<feature type="binding site" evidence="7">
    <location>
        <position position="227"/>
    </location>
    <ligand>
        <name>ATP</name>
        <dbReference type="ChEBI" id="CHEBI:30616"/>
    </ligand>
</feature>
<sequence>MERKPSCSIINISSSDWEENRQVSPIKLSSNNVERKTSCSIINISSSDWEENRQVSIKCKNHSDGEEERKKKRMKVSTNIRKRKRSSSSLTDNSSDWGVNSGEKFKKVIIKCKTHSDGEEEREKKRQKLSSDIRKRKRSSSSITDNSSDWGVNSGEKFRKRKNGSTDSSTGEGCSQRPCVQVRRPLALDITSYTFHRVLGRGTFGKVMLASTPTNSQQVAIKVIVKKPQMANRQSILREARVLRVAAGHPYLCHMHAAFQTQNYAFIAMEFASGGSLKDLLKKEHHLKTRQVIFYSAEMVCGLQYLHSRGIIHCDLKPDNILISSEGHIKIADFGLAVEHVFGHDTTCGYRGTPKYMAPEVLADQRYNAAVDWWAFGIILCQMATGWYPFDDKHGDAALRHSILENRAKVPTWTPSKLVILLRKLLRKKACNRYGVKGNIRQCLFFYSIDWEAMENGRLPPPFQLEAMQQLAENNEGCQMNNGSVPTGVNIIEGFSYQSPSWQE</sequence>
<proteinExistence type="predicted"/>
<dbReference type="Pfam" id="PF00069">
    <property type="entry name" value="Pkinase"/>
    <property type="match status" value="1"/>
</dbReference>
<dbReference type="InterPro" id="IPR000719">
    <property type="entry name" value="Prot_kinase_dom"/>
</dbReference>
<dbReference type="AlphaFoldDB" id="A0A8J1JL50"/>
<dbReference type="PANTHER" id="PTHR24351">
    <property type="entry name" value="RIBOSOMAL PROTEIN S6 KINASE"/>
    <property type="match status" value="1"/>
</dbReference>
<accession>A0A8J1JL50</accession>
<evidence type="ECO:0000313" key="11">
    <source>
        <dbReference type="RefSeq" id="XP_031758612.1"/>
    </source>
</evidence>
<organism evidence="10 11">
    <name type="scientific">Xenopus tropicalis</name>
    <name type="common">Western clawed frog</name>
    <name type="synonym">Silurana tropicalis</name>
    <dbReference type="NCBI Taxonomy" id="8364"/>
    <lineage>
        <taxon>Eukaryota</taxon>
        <taxon>Metazoa</taxon>
        <taxon>Chordata</taxon>
        <taxon>Craniata</taxon>
        <taxon>Vertebrata</taxon>
        <taxon>Euteleostomi</taxon>
        <taxon>Amphibia</taxon>
        <taxon>Batrachia</taxon>
        <taxon>Anura</taxon>
        <taxon>Pipoidea</taxon>
        <taxon>Pipidae</taxon>
        <taxon>Xenopodinae</taxon>
        <taxon>Xenopus</taxon>
        <taxon>Silurana</taxon>
    </lineage>
</organism>
<keyword evidence="2" id="KW-0597">Phosphoprotein</keyword>
<evidence type="ECO:0000256" key="2">
    <source>
        <dbReference type="ARBA" id="ARBA00022553"/>
    </source>
</evidence>
<dbReference type="PROSITE" id="PS00107">
    <property type="entry name" value="PROTEIN_KINASE_ATP"/>
    <property type="match status" value="1"/>
</dbReference>
<keyword evidence="5" id="KW-0418">Kinase</keyword>
<dbReference type="SMART" id="SM00220">
    <property type="entry name" value="S_TKc"/>
    <property type="match status" value="1"/>
</dbReference>
<feature type="region of interest" description="Disordered" evidence="8">
    <location>
        <begin position="114"/>
        <end position="176"/>
    </location>
</feature>
<dbReference type="Proteomes" id="UP000008143">
    <property type="component" value="Chromosome 5"/>
</dbReference>
<gene>
    <name evidence="11 12" type="primary">LOC116410992</name>
</gene>
<dbReference type="GO" id="GO:0005737">
    <property type="term" value="C:cytoplasm"/>
    <property type="evidence" value="ECO:0000318"/>
    <property type="project" value="GO_Central"/>
</dbReference>
<dbReference type="KEGG" id="xtr:116410992"/>
<dbReference type="GeneID" id="116410992"/>
<evidence type="ECO:0000256" key="1">
    <source>
        <dbReference type="ARBA" id="ARBA00022527"/>
    </source>
</evidence>
<dbReference type="Gene3D" id="3.30.200.20">
    <property type="entry name" value="Phosphorylase Kinase, domain 1"/>
    <property type="match status" value="1"/>
</dbReference>
<dbReference type="PROSITE" id="PS00108">
    <property type="entry name" value="PROTEIN_KINASE_ST"/>
    <property type="match status" value="1"/>
</dbReference>
<evidence type="ECO:0000313" key="10">
    <source>
        <dbReference type="Proteomes" id="UP000008143"/>
    </source>
</evidence>
<protein>
    <submittedName>
        <fullName evidence="11">Protein kinase C delta type-like</fullName>
    </submittedName>
</protein>
<dbReference type="OrthoDB" id="4062651at2759"/>
<evidence type="ECO:0000256" key="8">
    <source>
        <dbReference type="SAM" id="MobiDB-lite"/>
    </source>
</evidence>
<dbReference type="RefSeq" id="XP_031758612.1">
    <property type="nucleotide sequence ID" value="XM_031902752.1"/>
</dbReference>
<evidence type="ECO:0000256" key="5">
    <source>
        <dbReference type="ARBA" id="ARBA00022777"/>
    </source>
</evidence>
<evidence type="ECO:0000256" key="7">
    <source>
        <dbReference type="PROSITE-ProRule" id="PRU10141"/>
    </source>
</evidence>
<dbReference type="Gene3D" id="1.10.510.10">
    <property type="entry name" value="Transferase(Phosphotransferase) domain 1"/>
    <property type="match status" value="1"/>
</dbReference>
<name>A0A8J1JL50_XENTR</name>
<evidence type="ECO:0000256" key="3">
    <source>
        <dbReference type="ARBA" id="ARBA00022679"/>
    </source>
</evidence>
<evidence type="ECO:0000313" key="12">
    <source>
        <dbReference type="Xenbase" id="XB-GENE-29096751"/>
    </source>
</evidence>
<feature type="compositionally biased region" description="Basic and acidic residues" evidence="8">
    <location>
        <begin position="114"/>
        <end position="133"/>
    </location>
</feature>
<evidence type="ECO:0000256" key="6">
    <source>
        <dbReference type="ARBA" id="ARBA00022840"/>
    </source>
</evidence>
<dbReference type="InterPro" id="IPR017441">
    <property type="entry name" value="Protein_kinase_ATP_BS"/>
</dbReference>
<feature type="compositionally biased region" description="Basic residues" evidence="8">
    <location>
        <begin position="70"/>
        <end position="86"/>
    </location>
</feature>
<keyword evidence="1" id="KW-0723">Serine/threonine-protein kinase</keyword>
<dbReference type="InterPro" id="IPR008271">
    <property type="entry name" value="Ser/Thr_kinase_AS"/>
</dbReference>
<keyword evidence="6 7" id="KW-0067">ATP-binding</keyword>
<keyword evidence="4 7" id="KW-0547">Nucleotide-binding</keyword>
<dbReference type="GO" id="GO:0005634">
    <property type="term" value="C:nucleus"/>
    <property type="evidence" value="ECO:0000318"/>
    <property type="project" value="GO_Central"/>
</dbReference>
<dbReference type="InterPro" id="IPR011009">
    <property type="entry name" value="Kinase-like_dom_sf"/>
</dbReference>
<feature type="region of interest" description="Disordered" evidence="8">
    <location>
        <begin position="60"/>
        <end position="97"/>
    </location>
</feature>
<dbReference type="AGR" id="Xenbase:XB-GENE-29096751"/>
<keyword evidence="10" id="KW-1185">Reference proteome</keyword>
<evidence type="ECO:0000259" key="9">
    <source>
        <dbReference type="PROSITE" id="PS50011"/>
    </source>
</evidence>
<dbReference type="GO" id="GO:0005524">
    <property type="term" value="F:ATP binding"/>
    <property type="evidence" value="ECO:0007669"/>
    <property type="project" value="UniProtKB-UniRule"/>
</dbReference>
<feature type="domain" description="Protein kinase" evidence="9">
    <location>
        <begin position="193"/>
        <end position="446"/>
    </location>
</feature>
<evidence type="ECO:0000256" key="4">
    <source>
        <dbReference type="ARBA" id="ARBA00022741"/>
    </source>
</evidence>
<dbReference type="SUPFAM" id="SSF56112">
    <property type="entry name" value="Protein kinase-like (PK-like)"/>
    <property type="match status" value="1"/>
</dbReference>
<dbReference type="PROSITE" id="PS50011">
    <property type="entry name" value="PROTEIN_KINASE_DOM"/>
    <property type="match status" value="1"/>
</dbReference>
<dbReference type="GO" id="GO:0004674">
    <property type="term" value="F:protein serine/threonine kinase activity"/>
    <property type="evidence" value="ECO:0000318"/>
    <property type="project" value="GO_Central"/>
</dbReference>
<dbReference type="Xenbase" id="XB-GENE-29096751">
    <property type="gene designation" value="LOC116410992"/>
</dbReference>
<dbReference type="FunFam" id="1.10.510.10:FF:001110">
    <property type="entry name" value="AGC family protein kinase"/>
    <property type="match status" value="1"/>
</dbReference>
<reference evidence="11" key="1">
    <citation type="submission" date="2025-08" db="UniProtKB">
        <authorList>
            <consortium name="RefSeq"/>
        </authorList>
    </citation>
    <scope>IDENTIFICATION</scope>
    <source>
        <strain evidence="11">Nigerian</strain>
        <tissue evidence="11">Liver and blood</tissue>
    </source>
</reference>